<keyword evidence="1" id="KW-0812">Transmembrane</keyword>
<evidence type="ECO:0000256" key="1">
    <source>
        <dbReference type="SAM" id="Phobius"/>
    </source>
</evidence>
<feature type="transmembrane region" description="Helical" evidence="1">
    <location>
        <begin position="12"/>
        <end position="31"/>
    </location>
</feature>
<evidence type="ECO:0000313" key="2">
    <source>
        <dbReference type="EMBL" id="PVZ71968.1"/>
    </source>
</evidence>
<keyword evidence="3" id="KW-1185">Reference proteome</keyword>
<gene>
    <name evidence="2" type="ORF">DC094_02800</name>
</gene>
<keyword evidence="1" id="KW-0472">Membrane</keyword>
<dbReference type="EMBL" id="QDDL01000001">
    <property type="protein sequence ID" value="PVZ71968.1"/>
    <property type="molecule type" value="Genomic_DNA"/>
</dbReference>
<comment type="caution">
    <text evidence="2">The sequence shown here is derived from an EMBL/GenBank/DDBJ whole genome shotgun (WGS) entry which is preliminary data.</text>
</comment>
<proteinExistence type="predicted"/>
<accession>A0A2V1H419</accession>
<name>A0A2V1H419_9GAMM</name>
<protein>
    <submittedName>
        <fullName evidence="2">Uncharacterized protein</fullName>
    </submittedName>
</protein>
<dbReference type="Proteomes" id="UP000244906">
    <property type="component" value="Unassembled WGS sequence"/>
</dbReference>
<sequence length="83" mass="9978">MINNTDHHLFNISFIILIFLLMKSIVPFININMKNLWYGFFKTKKRLKHSEPKGWDNYKLLTNFQNSERQKTRLTNTKAADVF</sequence>
<dbReference type="AlphaFoldDB" id="A0A2V1H419"/>
<organism evidence="2 3">
    <name type="scientific">Pelagibaculum spongiae</name>
    <dbReference type="NCBI Taxonomy" id="2080658"/>
    <lineage>
        <taxon>Bacteria</taxon>
        <taxon>Pseudomonadati</taxon>
        <taxon>Pseudomonadota</taxon>
        <taxon>Gammaproteobacteria</taxon>
        <taxon>Oceanospirillales</taxon>
        <taxon>Pelagibaculum</taxon>
    </lineage>
</organism>
<reference evidence="2 3" key="1">
    <citation type="submission" date="2018-04" db="EMBL/GenBank/DDBJ databases">
        <title>Thalassorhabdus spongiae gen. nov., sp. nov., isolated from a marine sponge in South-West Iceland.</title>
        <authorList>
            <person name="Knobloch S."/>
            <person name="Daussin A."/>
            <person name="Johannsson R."/>
            <person name="Marteinsson V.T."/>
        </authorList>
    </citation>
    <scope>NUCLEOTIDE SEQUENCE [LARGE SCALE GENOMIC DNA]</scope>
    <source>
        <strain evidence="2 3">Hp12</strain>
    </source>
</reference>
<keyword evidence="1" id="KW-1133">Transmembrane helix</keyword>
<evidence type="ECO:0000313" key="3">
    <source>
        <dbReference type="Proteomes" id="UP000244906"/>
    </source>
</evidence>